<protein>
    <submittedName>
        <fullName evidence="1">Uncharacterized protein</fullName>
    </submittedName>
</protein>
<dbReference type="STRING" id="83219.PM02_16695"/>
<dbReference type="EMBL" id="JEMU01000017">
    <property type="protein sequence ID" value="KAJ01928.1"/>
    <property type="molecule type" value="Genomic_DNA"/>
</dbReference>
<dbReference type="RefSeq" id="WP_037910659.1">
    <property type="nucleotide sequence ID" value="NZ_JEMU01000017.1"/>
</dbReference>
<organism evidence="1 2">
    <name type="scientific">Sulfitobacter mediterraneus</name>
    <dbReference type="NCBI Taxonomy" id="83219"/>
    <lineage>
        <taxon>Bacteria</taxon>
        <taxon>Pseudomonadati</taxon>
        <taxon>Pseudomonadota</taxon>
        <taxon>Alphaproteobacteria</taxon>
        <taxon>Rhodobacterales</taxon>
        <taxon>Roseobacteraceae</taxon>
        <taxon>Sulfitobacter</taxon>
    </lineage>
</organism>
<dbReference type="Proteomes" id="UP000027337">
    <property type="component" value="Unassembled WGS sequence"/>
</dbReference>
<dbReference type="AlphaFoldDB" id="A0A061SQJ3"/>
<name>A0A061SQJ3_9RHOB</name>
<reference evidence="1 2" key="1">
    <citation type="journal article" date="2014" name="Genome Announc.">
        <title>Draft Genome Sequences of Two Isolates of the Roseobacter Group, Sulfitobacter sp. Strains 3SOLIMAR09 and 1FIGIMAR09, from Harbors of Mallorca Island (Mediterranean Sea).</title>
        <authorList>
            <person name="Mas-Llado M."/>
            <person name="Pina-Villalonga J.M."/>
            <person name="Brunet-Galmes I."/>
            <person name="Nogales B."/>
            <person name="Bosch R."/>
        </authorList>
    </citation>
    <scope>NUCLEOTIDE SEQUENCE [LARGE SCALE GENOMIC DNA]</scope>
    <source>
        <strain evidence="1 2">1FIGIMAR09</strain>
    </source>
</reference>
<proteinExistence type="predicted"/>
<evidence type="ECO:0000313" key="1">
    <source>
        <dbReference type="EMBL" id="KAJ01928.1"/>
    </source>
</evidence>
<accession>A0A061SQJ3</accession>
<evidence type="ECO:0000313" key="2">
    <source>
        <dbReference type="Proteomes" id="UP000027337"/>
    </source>
</evidence>
<sequence>MIVLYVLLGAVALAGVGIAIYEWRSKRTLLKHDLNKARQADLHTESLREHITGVIRTDTHHR</sequence>
<gene>
    <name evidence="1" type="ORF">PM02_16695</name>
</gene>
<comment type="caution">
    <text evidence="1">The sequence shown here is derived from an EMBL/GenBank/DDBJ whole genome shotgun (WGS) entry which is preliminary data.</text>
</comment>
<keyword evidence="2" id="KW-1185">Reference proteome</keyword>